<evidence type="ECO:0000313" key="13">
    <source>
        <dbReference type="EMBL" id="TNY24207.1"/>
    </source>
</evidence>
<evidence type="ECO:0000256" key="4">
    <source>
        <dbReference type="ARBA" id="ARBA00022771"/>
    </source>
</evidence>
<feature type="compositionally biased region" description="Low complexity" evidence="9">
    <location>
        <begin position="120"/>
        <end position="141"/>
    </location>
</feature>
<evidence type="ECO:0000256" key="7">
    <source>
        <dbReference type="ARBA" id="ARBA00023136"/>
    </source>
</evidence>
<feature type="chain" id="PRO_5023149471" description="RING-type domain-containing protein" evidence="11">
    <location>
        <begin position="31"/>
        <end position="699"/>
    </location>
</feature>
<feature type="compositionally biased region" description="Low complexity" evidence="9">
    <location>
        <begin position="629"/>
        <end position="656"/>
    </location>
</feature>
<evidence type="ECO:0000256" key="8">
    <source>
        <dbReference type="PROSITE-ProRule" id="PRU00175"/>
    </source>
</evidence>
<dbReference type="STRING" id="5288.A0A5C5G508"/>
<keyword evidence="5" id="KW-0862">Zinc</keyword>
<dbReference type="InterPro" id="IPR001841">
    <property type="entry name" value="Znf_RING"/>
</dbReference>
<sequence>MPPPAPQLRQRAPLALFLVVTLALFAATLLTSTDDYAQYAVQSRPDDLHTTSQLHVQAQDLAVEPIVESPASHDPTAAAAGRRLRVGLAGATSNKGNQRVGLVSDPHAGGEDLSFTVQRASPSPASLPADDPHSSSSSSPSNKSWTYIRTKLDQAASSLGDLILGVFGFDEEDWFGMGDFEGDPSETGIEGGSLASWSESSVYVERTNSLHPSRPSSFGPHLLTDPLRGRLFPVESVLPTDAFGCKTHPVTPAPVPGEPSTPWVALVQRGQCPFSQKVRFAQQHGAMAVVFGDESEEEGGISGGHGLLTPWSPEDTSDITIPSTFVSRASYLSLLRTWQDEQELAKHDDSPSVDDDSTQTDLVGRSRNESDLVGLEVVLSKDEVFAWPLLDLLFMLLFLPSLLTLITVFIQRVRMARASKAERAPKDAVARLPVFRWGEAEKPDSPAGAGAGAAAMRDLGQDEEREVGIAHVPVSSAAGADEPTEETALLHADAADEHASRAAPSLIQRLTSRLPAPLTRVLPPSLRPAPVPTPHRAAPRATRRYPSLTECPFCLSDFETGDLVMELPCSHVFHAEEIETWLQGQKGVCPICRMSVLAPPADEATLSGAVAAAVAQEQPHGHEDEEGRAPSSSSAVGAGAAVVLVRPLRAPTGTTDPTPPPPPQPSAASPVASSSSVPLEGASLSRGAPAGSGADRAAE</sequence>
<dbReference type="OrthoDB" id="8062037at2759"/>
<dbReference type="InterPro" id="IPR003137">
    <property type="entry name" value="PA_domain"/>
</dbReference>
<comment type="caution">
    <text evidence="13">The sequence shown here is derived from an EMBL/GenBank/DDBJ whole genome shotgun (WGS) entry which is preliminary data.</text>
</comment>
<dbReference type="SUPFAM" id="SSF57850">
    <property type="entry name" value="RING/U-box"/>
    <property type="match status" value="1"/>
</dbReference>
<evidence type="ECO:0000256" key="3">
    <source>
        <dbReference type="ARBA" id="ARBA00022723"/>
    </source>
</evidence>
<feature type="domain" description="RING-type" evidence="12">
    <location>
        <begin position="551"/>
        <end position="593"/>
    </location>
</feature>
<dbReference type="AlphaFoldDB" id="A0A5C5G508"/>
<evidence type="ECO:0000256" key="1">
    <source>
        <dbReference type="ARBA" id="ARBA00004167"/>
    </source>
</evidence>
<feature type="transmembrane region" description="Helical" evidence="10">
    <location>
        <begin position="385"/>
        <end position="410"/>
    </location>
</feature>
<protein>
    <recommendedName>
        <fullName evidence="12">RING-type domain-containing protein</fullName>
    </recommendedName>
</protein>
<keyword evidence="6 10" id="KW-1133">Transmembrane helix</keyword>
<keyword evidence="11" id="KW-0732">Signal</keyword>
<feature type="compositionally biased region" description="Basic and acidic residues" evidence="9">
    <location>
        <begin position="619"/>
        <end position="628"/>
    </location>
</feature>
<dbReference type="PROSITE" id="PS50089">
    <property type="entry name" value="ZF_RING_2"/>
    <property type="match status" value="1"/>
</dbReference>
<feature type="signal peptide" evidence="11">
    <location>
        <begin position="1"/>
        <end position="30"/>
    </location>
</feature>
<feature type="region of interest" description="Disordered" evidence="9">
    <location>
        <begin position="95"/>
        <end position="114"/>
    </location>
</feature>
<organism evidence="13 14">
    <name type="scientific">Rhodotorula diobovata</name>
    <dbReference type="NCBI Taxonomy" id="5288"/>
    <lineage>
        <taxon>Eukaryota</taxon>
        <taxon>Fungi</taxon>
        <taxon>Dikarya</taxon>
        <taxon>Basidiomycota</taxon>
        <taxon>Pucciniomycotina</taxon>
        <taxon>Microbotryomycetes</taxon>
        <taxon>Sporidiobolales</taxon>
        <taxon>Sporidiobolaceae</taxon>
        <taxon>Rhodotorula</taxon>
    </lineage>
</organism>
<feature type="compositionally biased region" description="Low complexity" evidence="9">
    <location>
        <begin position="666"/>
        <end position="678"/>
    </location>
</feature>
<dbReference type="CDD" id="cd16473">
    <property type="entry name" value="RING-H2_RNF103"/>
    <property type="match status" value="1"/>
</dbReference>
<reference evidence="13 14" key="1">
    <citation type="submission" date="2019-03" db="EMBL/GenBank/DDBJ databases">
        <title>Rhodosporidium diobovatum UCD-FST 08-225 genome sequencing, assembly, and annotation.</title>
        <authorList>
            <person name="Fakankun I.U."/>
            <person name="Fristensky B."/>
            <person name="Levin D.B."/>
        </authorList>
    </citation>
    <scope>NUCLEOTIDE SEQUENCE [LARGE SCALE GENOMIC DNA]</scope>
    <source>
        <strain evidence="13 14">UCD-FST 08-225</strain>
    </source>
</reference>
<keyword evidence="2 10" id="KW-0812">Transmembrane</keyword>
<dbReference type="Gene3D" id="3.30.40.10">
    <property type="entry name" value="Zinc/RING finger domain, C3HC4 (zinc finger)"/>
    <property type="match status" value="1"/>
</dbReference>
<dbReference type="Pfam" id="PF13639">
    <property type="entry name" value="zf-RING_2"/>
    <property type="match status" value="1"/>
</dbReference>
<evidence type="ECO:0000256" key="11">
    <source>
        <dbReference type="SAM" id="SignalP"/>
    </source>
</evidence>
<feature type="region of interest" description="Disordered" evidence="9">
    <location>
        <begin position="614"/>
        <end position="699"/>
    </location>
</feature>
<keyword evidence="14" id="KW-1185">Reference proteome</keyword>
<accession>A0A5C5G508</accession>
<dbReference type="GO" id="GO:0008270">
    <property type="term" value="F:zinc ion binding"/>
    <property type="evidence" value="ECO:0007669"/>
    <property type="project" value="UniProtKB-KW"/>
</dbReference>
<proteinExistence type="predicted"/>
<comment type="subcellular location">
    <subcellularLocation>
        <location evidence="1">Membrane</location>
        <topology evidence="1">Single-pass membrane protein</topology>
    </subcellularLocation>
</comment>
<dbReference type="InterPro" id="IPR013083">
    <property type="entry name" value="Znf_RING/FYVE/PHD"/>
</dbReference>
<evidence type="ECO:0000256" key="5">
    <source>
        <dbReference type="ARBA" id="ARBA00022833"/>
    </source>
</evidence>
<dbReference type="EMBL" id="SOZI01000004">
    <property type="protein sequence ID" value="TNY24207.1"/>
    <property type="molecule type" value="Genomic_DNA"/>
</dbReference>
<feature type="region of interest" description="Disordered" evidence="9">
    <location>
        <begin position="521"/>
        <end position="541"/>
    </location>
</feature>
<dbReference type="PANTHER" id="PTHR46539">
    <property type="entry name" value="E3 UBIQUITIN-PROTEIN LIGASE ATL42"/>
    <property type="match status" value="1"/>
</dbReference>
<dbReference type="Pfam" id="PF02225">
    <property type="entry name" value="PA"/>
    <property type="match status" value="1"/>
</dbReference>
<feature type="region of interest" description="Disordered" evidence="9">
    <location>
        <begin position="119"/>
        <end position="143"/>
    </location>
</feature>
<dbReference type="InterPro" id="IPR046450">
    <property type="entry name" value="PA_dom_sf"/>
</dbReference>
<evidence type="ECO:0000256" key="6">
    <source>
        <dbReference type="ARBA" id="ARBA00022989"/>
    </source>
</evidence>
<dbReference type="GO" id="GO:0016020">
    <property type="term" value="C:membrane"/>
    <property type="evidence" value="ECO:0007669"/>
    <property type="project" value="UniProtKB-SubCell"/>
</dbReference>
<evidence type="ECO:0000313" key="14">
    <source>
        <dbReference type="Proteomes" id="UP000311382"/>
    </source>
</evidence>
<evidence type="ECO:0000256" key="2">
    <source>
        <dbReference type="ARBA" id="ARBA00022692"/>
    </source>
</evidence>
<keyword evidence="4 8" id="KW-0863">Zinc-finger</keyword>
<evidence type="ECO:0000256" key="10">
    <source>
        <dbReference type="SAM" id="Phobius"/>
    </source>
</evidence>
<feature type="region of interest" description="Disordered" evidence="9">
    <location>
        <begin position="343"/>
        <end position="365"/>
    </location>
</feature>
<gene>
    <name evidence="13" type="ORF">DMC30DRAFT_387589</name>
</gene>
<dbReference type="PANTHER" id="PTHR46539:SF1">
    <property type="entry name" value="E3 UBIQUITIN-PROTEIN LIGASE ATL42"/>
    <property type="match status" value="1"/>
</dbReference>
<dbReference type="Proteomes" id="UP000311382">
    <property type="component" value="Unassembled WGS sequence"/>
</dbReference>
<evidence type="ECO:0000259" key="12">
    <source>
        <dbReference type="PROSITE" id="PS50089"/>
    </source>
</evidence>
<name>A0A5C5G508_9BASI</name>
<keyword evidence="7 10" id="KW-0472">Membrane</keyword>
<dbReference type="FunFam" id="3.30.40.10:FF:000388">
    <property type="entry name" value="Putative RING zinc finger domain superfamily protein"/>
    <property type="match status" value="1"/>
</dbReference>
<evidence type="ECO:0000256" key="9">
    <source>
        <dbReference type="SAM" id="MobiDB-lite"/>
    </source>
</evidence>
<keyword evidence="3" id="KW-0479">Metal-binding</keyword>
<dbReference type="SMART" id="SM00184">
    <property type="entry name" value="RING"/>
    <property type="match status" value="1"/>
</dbReference>
<dbReference type="Gene3D" id="3.50.30.30">
    <property type="match status" value="1"/>
</dbReference>
<dbReference type="SUPFAM" id="SSF52025">
    <property type="entry name" value="PA domain"/>
    <property type="match status" value="1"/>
</dbReference>